<sequence>LHLYHEERILQYEDESTNVDSLLTLDNKNQLKLLLGKLLFPNKDQAYSNYLKNDLFLANSDNILLKSQIYEIETQYINFPDKQQKSTLLEKLDDILAVLETKLSKIKIPEKIKGKGHPSGTKQLPIALEHMEAEMKKKEN</sequence>
<reference evidence="1 2" key="1">
    <citation type="submission" date="2021-06" db="EMBL/GenBank/DDBJ databases">
        <authorList>
            <person name="Kallberg Y."/>
            <person name="Tangrot J."/>
            <person name="Rosling A."/>
        </authorList>
    </citation>
    <scope>NUCLEOTIDE SEQUENCE [LARGE SCALE GENOMIC DNA]</scope>
    <source>
        <strain evidence="1 2">120-4 pot B 10/14</strain>
    </source>
</reference>
<comment type="caution">
    <text evidence="1">The sequence shown here is derived from an EMBL/GenBank/DDBJ whole genome shotgun (WGS) entry which is preliminary data.</text>
</comment>
<protein>
    <submittedName>
        <fullName evidence="1">42823_t:CDS:1</fullName>
    </submittedName>
</protein>
<dbReference type="EMBL" id="CAJVQB010009797">
    <property type="protein sequence ID" value="CAG8733722.1"/>
    <property type="molecule type" value="Genomic_DNA"/>
</dbReference>
<evidence type="ECO:0000313" key="2">
    <source>
        <dbReference type="Proteomes" id="UP000789901"/>
    </source>
</evidence>
<organism evidence="1 2">
    <name type="scientific">Gigaspora margarita</name>
    <dbReference type="NCBI Taxonomy" id="4874"/>
    <lineage>
        <taxon>Eukaryota</taxon>
        <taxon>Fungi</taxon>
        <taxon>Fungi incertae sedis</taxon>
        <taxon>Mucoromycota</taxon>
        <taxon>Glomeromycotina</taxon>
        <taxon>Glomeromycetes</taxon>
        <taxon>Diversisporales</taxon>
        <taxon>Gigasporaceae</taxon>
        <taxon>Gigaspora</taxon>
    </lineage>
</organism>
<accession>A0ABN7V5I6</accession>
<name>A0ABN7V5I6_GIGMA</name>
<keyword evidence="2" id="KW-1185">Reference proteome</keyword>
<feature type="non-terminal residue" evidence="1">
    <location>
        <position position="1"/>
    </location>
</feature>
<evidence type="ECO:0000313" key="1">
    <source>
        <dbReference type="EMBL" id="CAG8733722.1"/>
    </source>
</evidence>
<proteinExistence type="predicted"/>
<dbReference type="Proteomes" id="UP000789901">
    <property type="component" value="Unassembled WGS sequence"/>
</dbReference>
<gene>
    <name evidence="1" type="ORF">GMARGA_LOCUS14646</name>
</gene>